<reference evidence="1" key="1">
    <citation type="submission" date="2018-11" db="EMBL/GenBank/DDBJ databases">
        <title>The sequence and de novo assembly of Larimichthys crocea genome using PacBio and Hi-C technologies.</title>
        <authorList>
            <person name="Xu P."/>
            <person name="Chen B."/>
            <person name="Zhou Z."/>
            <person name="Ke Q."/>
            <person name="Wu Y."/>
            <person name="Bai H."/>
            <person name="Pu F."/>
        </authorList>
    </citation>
    <scope>NUCLEOTIDE SEQUENCE</scope>
    <source>
        <tissue evidence="1">Muscle</tissue>
    </source>
</reference>
<proteinExistence type="predicted"/>
<dbReference type="EMBL" id="CM011693">
    <property type="protein sequence ID" value="TMS05514.1"/>
    <property type="molecule type" value="Genomic_DNA"/>
</dbReference>
<evidence type="ECO:0000313" key="1">
    <source>
        <dbReference type="EMBL" id="TMS05514.1"/>
    </source>
</evidence>
<dbReference type="Proteomes" id="UP000793456">
    <property type="component" value="Chromosome XX"/>
</dbReference>
<keyword evidence="2" id="KW-1185">Reference proteome</keyword>
<evidence type="ECO:0000313" key="2">
    <source>
        <dbReference type="Proteomes" id="UP000793456"/>
    </source>
</evidence>
<accession>A0ACD3QF45</accession>
<gene>
    <name evidence="1" type="ORF">E3U43_004764</name>
</gene>
<name>A0ACD3QF45_LARCR</name>
<protein>
    <submittedName>
        <fullName evidence="1">Uncharacterized protein</fullName>
    </submittedName>
</protein>
<comment type="caution">
    <text evidence="1">The sequence shown here is derived from an EMBL/GenBank/DDBJ whole genome shotgun (WGS) entry which is preliminary data.</text>
</comment>
<sequence>MDYLRCAAGSGLPAAIASFAIAKNRHVAVSDFQVVYVSTFAVTTTCLVWFGCKLVLNPSAININFNLILMILLEVLMASTVILSARSAEDCCCHRKPVTYDRPVVITPAVFPTRLLRAYSVIEVIVGISAVFGGIIALNMDALLPGPYLSVTFFWILVACFPSAIASHVVSEYPNKCLVEVLIAISSVTSPLLFSASGFLSCSVISFIEIFLHDVPIAKQSYDILLLILMVLLLVQAILTSATVVHCASYKSQLRMGALECDDSMHTSHYCENILDQNLDMATALLAGEKLKELILPGSSQDEKGGALASLMVQLKLELPFDRVVTIGTVIIPILLVTLVFTRNFAEESIYCYTPHNFTRDQALYARGYCWTELRDAVPGVESHLWPSLFEHKFLPYALLAFAGIMYIPALGWEFLASTRLTSELNFLLQEIDNCYHRAAEGRAPKIEKQIQSKGPGITERERREIIENAEKEKSPEQNLFEKYLERRGQSNFLAKLYLARHLAIICLSSIPISYLSAYYARQRQNEFTCALGEPPDVSSYAELKLRVNCKLPAVQLQRIMAAVDIALLCTMNLIILLNLLHLFVVRKSNFVFDKLHKVGIKTRRRWQKSQFCDINILAMFCNENRDHIKSLNRLDFITNESDLMYDNVVRQLLAALAQSNHDATPTVRDSGIQTLDPNMDLGVGEMGGEPLVIKRPRKKIKWIPSSNPLPQPFKEPLTMTRLENNTKPEKPKPVRRKTVADNFIAPLLDTKSTQHPAIKDLSGMEKKHTRNFSLDVHPYMLTIRKPKVEATTTEPLPTEHNMDTVYLEGTHTIVHVSGAITETKVCSPESTNTAFSTVTLPTTTYVNGVSPNPPSSEDALSPKSSPAPTEPLTQTENPEHPPPPLTRAPTHQLLSIRHTLFEEEEDEENRRDRLAERPGELIAAGEC</sequence>
<organism evidence="1 2">
    <name type="scientific">Larimichthys crocea</name>
    <name type="common">Large yellow croaker</name>
    <name type="synonym">Pseudosciaena crocea</name>
    <dbReference type="NCBI Taxonomy" id="215358"/>
    <lineage>
        <taxon>Eukaryota</taxon>
        <taxon>Metazoa</taxon>
        <taxon>Chordata</taxon>
        <taxon>Craniata</taxon>
        <taxon>Vertebrata</taxon>
        <taxon>Euteleostomi</taxon>
        <taxon>Actinopterygii</taxon>
        <taxon>Neopterygii</taxon>
        <taxon>Teleostei</taxon>
        <taxon>Neoteleostei</taxon>
        <taxon>Acanthomorphata</taxon>
        <taxon>Eupercaria</taxon>
        <taxon>Sciaenidae</taxon>
        <taxon>Larimichthys</taxon>
    </lineage>
</organism>